<keyword evidence="2" id="KW-0863">Zinc-finger</keyword>
<dbReference type="InterPro" id="IPR014001">
    <property type="entry name" value="Helicase_ATP-bd"/>
</dbReference>
<protein>
    <submittedName>
        <fullName evidence="6">Superfamily II DNA or RNA helicase</fullName>
    </submittedName>
</protein>
<dbReference type="GO" id="GO:0004386">
    <property type="term" value="F:helicase activity"/>
    <property type="evidence" value="ECO:0007669"/>
    <property type="project" value="UniProtKB-KW"/>
</dbReference>
<dbReference type="SMART" id="SM00490">
    <property type="entry name" value="HELICc"/>
    <property type="match status" value="1"/>
</dbReference>
<organism evidence="6 7">
    <name type="scientific">Paenibacillus sediminis</name>
    <dbReference type="NCBI Taxonomy" id="664909"/>
    <lineage>
        <taxon>Bacteria</taxon>
        <taxon>Bacillati</taxon>
        <taxon>Bacillota</taxon>
        <taxon>Bacilli</taxon>
        <taxon>Bacillales</taxon>
        <taxon>Paenibacillaceae</taxon>
        <taxon>Paenibacillus</taxon>
    </lineage>
</organism>
<dbReference type="InterPro" id="IPR001650">
    <property type="entry name" value="Helicase_C-like"/>
</dbReference>
<dbReference type="Pfam" id="PF00271">
    <property type="entry name" value="Helicase_C"/>
    <property type="match status" value="1"/>
</dbReference>
<dbReference type="Pfam" id="PF00176">
    <property type="entry name" value="SNF2-rel_dom"/>
    <property type="match status" value="1"/>
</dbReference>
<evidence type="ECO:0000313" key="6">
    <source>
        <dbReference type="EMBL" id="MBP1936092.1"/>
    </source>
</evidence>
<dbReference type="PANTHER" id="PTHR10799">
    <property type="entry name" value="SNF2/RAD54 HELICASE FAMILY"/>
    <property type="match status" value="1"/>
</dbReference>
<feature type="domain" description="Helicase ATP-binding" evidence="4">
    <location>
        <begin position="642"/>
        <end position="805"/>
    </location>
</feature>
<feature type="domain" description="Helicase C-terminal" evidence="5">
    <location>
        <begin position="918"/>
        <end position="1076"/>
    </location>
</feature>
<dbReference type="PROSITE" id="PS51194">
    <property type="entry name" value="HELICASE_CTER"/>
    <property type="match status" value="1"/>
</dbReference>
<dbReference type="SMART" id="SM00487">
    <property type="entry name" value="DEXDc"/>
    <property type="match status" value="1"/>
</dbReference>
<name>A0ABS4H0M9_9BACL</name>
<keyword evidence="6" id="KW-0067">ATP-binding</keyword>
<evidence type="ECO:0000256" key="2">
    <source>
        <dbReference type="PROSITE-ProRule" id="PRU00325"/>
    </source>
</evidence>
<keyword evidence="2" id="KW-0862">Zinc</keyword>
<dbReference type="SUPFAM" id="SSF52540">
    <property type="entry name" value="P-loop containing nucleoside triphosphate hydrolases"/>
    <property type="match status" value="2"/>
</dbReference>
<keyword evidence="2" id="KW-0479">Metal-binding</keyword>
<dbReference type="Pfam" id="PF08455">
    <property type="entry name" value="SNF2_assoc"/>
    <property type="match status" value="1"/>
</dbReference>
<evidence type="ECO:0000256" key="1">
    <source>
        <dbReference type="ARBA" id="ARBA00022801"/>
    </source>
</evidence>
<dbReference type="InterPro" id="IPR000330">
    <property type="entry name" value="SNF2_N"/>
</dbReference>
<dbReference type="PROSITE" id="PS50966">
    <property type="entry name" value="ZF_SWIM"/>
    <property type="match status" value="1"/>
</dbReference>
<dbReference type="PROSITE" id="PS51192">
    <property type="entry name" value="HELICASE_ATP_BIND_1"/>
    <property type="match status" value="1"/>
</dbReference>
<keyword evidence="6" id="KW-0347">Helicase</keyword>
<gene>
    <name evidence="6" type="ORF">J2Z20_000953</name>
</gene>
<evidence type="ECO:0000313" key="7">
    <source>
        <dbReference type="Proteomes" id="UP001519273"/>
    </source>
</evidence>
<accession>A0ABS4H0M9</accession>
<dbReference type="RefSeq" id="WP_209845868.1">
    <property type="nucleotide sequence ID" value="NZ_CBCRVE010000002.1"/>
</dbReference>
<comment type="caution">
    <text evidence="6">The sequence shown here is derived from an EMBL/GenBank/DDBJ whole genome shotgun (WGS) entry which is preliminary data.</text>
</comment>
<dbReference type="Proteomes" id="UP001519273">
    <property type="component" value="Unassembled WGS sequence"/>
</dbReference>
<evidence type="ECO:0000259" key="4">
    <source>
        <dbReference type="PROSITE" id="PS51192"/>
    </source>
</evidence>
<keyword evidence="7" id="KW-1185">Reference proteome</keyword>
<dbReference type="EMBL" id="JAGGKP010000001">
    <property type="protein sequence ID" value="MBP1936092.1"/>
    <property type="molecule type" value="Genomic_DNA"/>
</dbReference>
<sequence>MRFQLTKEAIRLLSGRFSYEDGEDLYQSGKVALGSADPETSIYEATVADDDTDYSVTVQMNQNENVDANCTCLEFDPVDLFCKHVAAVLLKILDIPVIEHRNMASTDASSGDKRLVSRMLQMFDDNRRVSTSSLQSIYDTRELLNIEFTMRPLPYGDRKYMFGIEMKTGVKRLYIVQRIREFLNQMDRREDYMFSRHFTYDPKLHRLGKEDYSIIQQLIQIYHNEQMYRETMGHYSFRINSTSGERILLIPPASWEALFPLLTDVPSVKIEQNGLIYEGIRFSDESSPLHLTFEHPEGHGYRLNVQGLDKMIVMEAYGLVLFEGKLFKLKSEECKQLSNLQSMLERSRKHHILIPADQMELFMEKGIPVLIKLGRVTISKAVSDRIVHTPLKARLYLDRVKDRLLASLEFQYGEIVMNPLEGAEHSRTEGQILMRDGELERRILELMDQGDFTKTESGYFLEDEDSEYYFLYHILPNLEKLVSVYATTAVKERIYTGHIFPKIMVDVDDRTDWLKFTFDMQGIPESDISKLLKSLDENRKFYRLPNGALLPLESEKFREIVSFMNEMGIRGKDVKGSEIHLPALNGLRLIDYDKQGNTITLGKSLRRFLENMRNPDNLDFPIPNSLENVLRDYQMYGYQWMKTLAHYRFGGILADDMGLGKTLQSIAFIVSELPEIRNLKKPAMIVCPASLLYNWRNELSKFAPEIRTVIADGNKVERSKLLRDLSQADVLITSYPLLRIDIELYADQSFYILILDEAQTFKNHYTQTAQVVKMIQARYRFALTGTPVENRLEELWSIYNTVFPELFPERKEFNELPRELVAKRSRPFLLRRLKMDVLKELPGKIESIQSSELLPDQKKLYAAYLAKLKQETLKLLNDDTFEKNRIKILAGLTRLRQLCCHPALFVEGYTGSSAKFAQLLEIVEECLNTGKRILVFSQFTKMLGLIGRELGRQGVPYFYLDGSTPSSERVELGNRFNAGEKDVFLISLKAGGTGLNLTGADTVILYDLWWNPAVEQQAADRAHRIGQKNVVQVIRLVAHGTVEEKMYELQQKKKNLIEEVIESGQEAISSLTENEIREILMI</sequence>
<dbReference type="InterPro" id="IPR038718">
    <property type="entry name" value="SNF2-like_sf"/>
</dbReference>
<reference evidence="6 7" key="1">
    <citation type="submission" date="2021-03" db="EMBL/GenBank/DDBJ databases">
        <title>Genomic Encyclopedia of Type Strains, Phase IV (KMG-IV): sequencing the most valuable type-strain genomes for metagenomic binning, comparative biology and taxonomic classification.</title>
        <authorList>
            <person name="Goeker M."/>
        </authorList>
    </citation>
    <scope>NUCLEOTIDE SEQUENCE [LARGE SCALE GENOMIC DNA]</scope>
    <source>
        <strain evidence="6 7">DSM 23491</strain>
    </source>
</reference>
<dbReference type="InterPro" id="IPR027417">
    <property type="entry name" value="P-loop_NTPase"/>
</dbReference>
<evidence type="ECO:0000259" key="3">
    <source>
        <dbReference type="PROSITE" id="PS50966"/>
    </source>
</evidence>
<dbReference type="InterPro" id="IPR049730">
    <property type="entry name" value="SNF2/RAD54-like_C"/>
</dbReference>
<dbReference type="Pfam" id="PF04434">
    <property type="entry name" value="SWIM"/>
    <property type="match status" value="1"/>
</dbReference>
<dbReference type="InterPro" id="IPR007527">
    <property type="entry name" value="Znf_SWIM"/>
</dbReference>
<dbReference type="CDD" id="cd18793">
    <property type="entry name" value="SF2_C_SNF"/>
    <property type="match status" value="1"/>
</dbReference>
<evidence type="ECO:0000259" key="5">
    <source>
        <dbReference type="PROSITE" id="PS51194"/>
    </source>
</evidence>
<keyword evidence="6" id="KW-0547">Nucleotide-binding</keyword>
<dbReference type="Gene3D" id="3.40.50.300">
    <property type="entry name" value="P-loop containing nucleotide triphosphate hydrolases"/>
    <property type="match status" value="1"/>
</dbReference>
<feature type="domain" description="SWIM-type" evidence="3">
    <location>
        <begin position="54"/>
        <end position="93"/>
    </location>
</feature>
<dbReference type="Gene3D" id="3.40.50.10810">
    <property type="entry name" value="Tandem AAA-ATPase domain"/>
    <property type="match status" value="1"/>
</dbReference>
<dbReference type="InterPro" id="IPR013663">
    <property type="entry name" value="Helicase_SWF/SNF/SWI_bac"/>
</dbReference>
<keyword evidence="1" id="KW-0378">Hydrolase</keyword>
<proteinExistence type="predicted"/>